<dbReference type="EC" id="2.7.7.23" evidence="3"/>
<feature type="non-terminal residue" evidence="7">
    <location>
        <position position="469"/>
    </location>
</feature>
<comment type="pathway">
    <text evidence="1">Nucleotide-sugar biosynthesis; UDP-N-acetyl-alpha-D-glucosamine biosynthesis; UDP-N-acetyl-alpha-D-glucosamine from N-acetyl-alpha-D-glucosamine 1-phosphate: step 1/1.</text>
</comment>
<evidence type="ECO:0000256" key="6">
    <source>
        <dbReference type="ARBA" id="ARBA00048493"/>
    </source>
</evidence>
<dbReference type="InterPro" id="IPR029044">
    <property type="entry name" value="Nucleotide-diphossugar_trans"/>
</dbReference>
<evidence type="ECO:0000256" key="1">
    <source>
        <dbReference type="ARBA" id="ARBA00005208"/>
    </source>
</evidence>
<evidence type="ECO:0000313" key="7">
    <source>
        <dbReference type="EMBL" id="KZC14469.1"/>
    </source>
</evidence>
<dbReference type="FunFam" id="3.90.550.10:FF:000075">
    <property type="entry name" value="Probable UDP-N-acetylglucosamine pyrophosphorylase"/>
    <property type="match status" value="1"/>
</dbReference>
<dbReference type="GO" id="GO:0006048">
    <property type="term" value="P:UDP-N-acetylglucosamine biosynthetic process"/>
    <property type="evidence" value="ECO:0007669"/>
    <property type="project" value="TreeGrafter"/>
</dbReference>
<reference evidence="7 8" key="1">
    <citation type="submission" date="2015-07" db="EMBL/GenBank/DDBJ databases">
        <title>The genome of Dufourea novaeangliae.</title>
        <authorList>
            <person name="Pan H."/>
            <person name="Kapheim K."/>
        </authorList>
    </citation>
    <scope>NUCLEOTIDE SEQUENCE [LARGE SCALE GENOMIC DNA]</scope>
    <source>
        <strain evidence="7">0120121106</strain>
        <tissue evidence="7">Whole body</tissue>
    </source>
</reference>
<keyword evidence="5" id="KW-0548">Nucleotidyltransferase</keyword>
<dbReference type="Gene3D" id="3.90.550.10">
    <property type="entry name" value="Spore Coat Polysaccharide Biosynthesis Protein SpsA, Chain A"/>
    <property type="match status" value="1"/>
</dbReference>
<dbReference type="PANTHER" id="PTHR11952">
    <property type="entry name" value="UDP- GLUCOSE PYROPHOSPHORYLASE"/>
    <property type="match status" value="1"/>
</dbReference>
<organism evidence="7 8">
    <name type="scientific">Dufourea novaeangliae</name>
    <name type="common">Sweat bee</name>
    <dbReference type="NCBI Taxonomy" id="178035"/>
    <lineage>
        <taxon>Eukaryota</taxon>
        <taxon>Metazoa</taxon>
        <taxon>Ecdysozoa</taxon>
        <taxon>Arthropoda</taxon>
        <taxon>Hexapoda</taxon>
        <taxon>Insecta</taxon>
        <taxon>Pterygota</taxon>
        <taxon>Neoptera</taxon>
        <taxon>Endopterygota</taxon>
        <taxon>Hymenoptera</taxon>
        <taxon>Apocrita</taxon>
        <taxon>Aculeata</taxon>
        <taxon>Apoidea</taxon>
        <taxon>Anthophila</taxon>
        <taxon>Halictidae</taxon>
        <taxon>Rophitinae</taxon>
        <taxon>Dufourea</taxon>
    </lineage>
</organism>
<dbReference type="Proteomes" id="UP000076502">
    <property type="component" value="Unassembled WGS sequence"/>
</dbReference>
<evidence type="ECO:0000256" key="4">
    <source>
        <dbReference type="ARBA" id="ARBA00022679"/>
    </source>
</evidence>
<comment type="similarity">
    <text evidence="2">Belongs to the UDPGP type 1 family.</text>
</comment>
<dbReference type="OMA" id="YFQVDNP"/>
<accession>A0A154PRD8</accession>
<evidence type="ECO:0000256" key="5">
    <source>
        <dbReference type="ARBA" id="ARBA00022695"/>
    </source>
</evidence>
<dbReference type="OrthoDB" id="532420at2759"/>
<dbReference type="EMBL" id="KQ435078">
    <property type="protein sequence ID" value="KZC14469.1"/>
    <property type="molecule type" value="Genomic_DNA"/>
</dbReference>
<dbReference type="CDD" id="cd04193">
    <property type="entry name" value="UDPGlcNAc_PPase"/>
    <property type="match status" value="1"/>
</dbReference>
<dbReference type="PANTHER" id="PTHR11952:SF2">
    <property type="entry name" value="LD24639P"/>
    <property type="match status" value="1"/>
</dbReference>
<evidence type="ECO:0000313" key="8">
    <source>
        <dbReference type="Proteomes" id="UP000076502"/>
    </source>
</evidence>
<sequence length="469" mass="52894">MEALRRDLATCKQEHLLRFWDQLSAKEREELRQDITELNLNEVISYYERSIQTSSSMHERMLDDKVSPIPEDSIASVKTTDEEQLKMYKKLGLEEIANGKVAVVLLAGGQGTRLGVSYPKGMYNVRLPSGKTLFQFQAERILRLQNMAEEECGKRGEITWYILTSKATHGTTLDFLRDNDYFNLKDENVKAFEQGMLPCFTLEGKIVLDEKHRISKAPDGNGGLYRALKVQGILDHMIQRGIRSVHVHSVDNILIKVADPIFLGYCLSTSTDCGVKVIEKSSPAEPVGVVCKVENSYRVVEYSEISKETAELRSDNGRLVYNAANICDHYFTVDFLCAVGNQHEKEMELHAAKKKIPYIDVDGQKQIPTSPNGIKIEKFVFDVFKFAKRLAVWEGIREEDFSPLKNSDTAGQYCPSTARNDVLKLHKKWLLNAGATSVTNDVEVSPLLSYAGENLNHVQGQSFEGPYVL</sequence>
<dbReference type="AlphaFoldDB" id="A0A154PRD8"/>
<protein>
    <recommendedName>
        <fullName evidence="3">UDP-N-acetylglucosamine diphosphorylase</fullName>
        <ecNumber evidence="3">2.7.7.23</ecNumber>
    </recommendedName>
</protein>
<dbReference type="STRING" id="178035.A0A154PRD8"/>
<keyword evidence="4" id="KW-0808">Transferase</keyword>
<evidence type="ECO:0000256" key="2">
    <source>
        <dbReference type="ARBA" id="ARBA00010401"/>
    </source>
</evidence>
<dbReference type="InterPro" id="IPR002618">
    <property type="entry name" value="UDPGP_fam"/>
</dbReference>
<dbReference type="GO" id="GO:0003977">
    <property type="term" value="F:UDP-N-acetylglucosamine diphosphorylase activity"/>
    <property type="evidence" value="ECO:0007669"/>
    <property type="project" value="UniProtKB-EC"/>
</dbReference>
<name>A0A154PRD8_DUFNO</name>
<evidence type="ECO:0000256" key="3">
    <source>
        <dbReference type="ARBA" id="ARBA00012457"/>
    </source>
</evidence>
<gene>
    <name evidence="7" type="ORF">WN55_06929</name>
</gene>
<comment type="catalytic activity">
    <reaction evidence="6">
        <text>N-acetyl-alpha-D-glucosamine 1-phosphate + UTP + H(+) = UDP-N-acetyl-alpha-D-glucosamine + diphosphate</text>
        <dbReference type="Rhea" id="RHEA:13509"/>
        <dbReference type="ChEBI" id="CHEBI:15378"/>
        <dbReference type="ChEBI" id="CHEBI:33019"/>
        <dbReference type="ChEBI" id="CHEBI:46398"/>
        <dbReference type="ChEBI" id="CHEBI:57705"/>
        <dbReference type="ChEBI" id="CHEBI:57776"/>
        <dbReference type="EC" id="2.7.7.23"/>
    </reaction>
</comment>
<keyword evidence="8" id="KW-1185">Reference proteome</keyword>
<dbReference type="SUPFAM" id="SSF53448">
    <property type="entry name" value="Nucleotide-diphospho-sugar transferases"/>
    <property type="match status" value="1"/>
</dbReference>
<dbReference type="Pfam" id="PF01704">
    <property type="entry name" value="UDPGP"/>
    <property type="match status" value="1"/>
</dbReference>
<dbReference type="InterPro" id="IPR039741">
    <property type="entry name" value="UDP-sugar_pyrophosphorylase"/>
</dbReference>
<proteinExistence type="inferred from homology"/>